<evidence type="ECO:0000256" key="1">
    <source>
        <dbReference type="SAM" id="SignalP"/>
    </source>
</evidence>
<feature type="chain" id="PRO_5025590310" evidence="1">
    <location>
        <begin position="23"/>
        <end position="425"/>
    </location>
</feature>
<organism evidence="2 3">
    <name type="scientific">Ampelomyces quisqualis</name>
    <name type="common">Powdery mildew agent</name>
    <dbReference type="NCBI Taxonomy" id="50730"/>
    <lineage>
        <taxon>Eukaryota</taxon>
        <taxon>Fungi</taxon>
        <taxon>Dikarya</taxon>
        <taxon>Ascomycota</taxon>
        <taxon>Pezizomycotina</taxon>
        <taxon>Dothideomycetes</taxon>
        <taxon>Pleosporomycetidae</taxon>
        <taxon>Pleosporales</taxon>
        <taxon>Pleosporineae</taxon>
        <taxon>Phaeosphaeriaceae</taxon>
        <taxon>Ampelomyces</taxon>
    </lineage>
</organism>
<accession>A0A6A5R345</accession>
<evidence type="ECO:0000313" key="2">
    <source>
        <dbReference type="EMBL" id="KAF1922102.1"/>
    </source>
</evidence>
<reference evidence="2" key="1">
    <citation type="journal article" date="2020" name="Stud. Mycol.">
        <title>101 Dothideomycetes genomes: a test case for predicting lifestyles and emergence of pathogens.</title>
        <authorList>
            <person name="Haridas S."/>
            <person name="Albert R."/>
            <person name="Binder M."/>
            <person name="Bloem J."/>
            <person name="Labutti K."/>
            <person name="Salamov A."/>
            <person name="Andreopoulos B."/>
            <person name="Baker S."/>
            <person name="Barry K."/>
            <person name="Bills G."/>
            <person name="Bluhm B."/>
            <person name="Cannon C."/>
            <person name="Castanera R."/>
            <person name="Culley D."/>
            <person name="Daum C."/>
            <person name="Ezra D."/>
            <person name="Gonzalez J."/>
            <person name="Henrissat B."/>
            <person name="Kuo A."/>
            <person name="Liang C."/>
            <person name="Lipzen A."/>
            <person name="Lutzoni F."/>
            <person name="Magnuson J."/>
            <person name="Mondo S."/>
            <person name="Nolan M."/>
            <person name="Ohm R."/>
            <person name="Pangilinan J."/>
            <person name="Park H.-J."/>
            <person name="Ramirez L."/>
            <person name="Alfaro M."/>
            <person name="Sun H."/>
            <person name="Tritt A."/>
            <person name="Yoshinaga Y."/>
            <person name="Zwiers L.-H."/>
            <person name="Turgeon B."/>
            <person name="Goodwin S."/>
            <person name="Spatafora J."/>
            <person name="Crous P."/>
            <person name="Grigoriev I."/>
        </authorList>
    </citation>
    <scope>NUCLEOTIDE SEQUENCE</scope>
    <source>
        <strain evidence="2">HMLAC05119</strain>
    </source>
</reference>
<evidence type="ECO:0000313" key="3">
    <source>
        <dbReference type="Proteomes" id="UP000800096"/>
    </source>
</evidence>
<dbReference type="OrthoDB" id="5337308at2759"/>
<dbReference type="AlphaFoldDB" id="A0A6A5R345"/>
<sequence>MKAHALLYAAFCTLATSRSLFADGDFPNTVNYTTFHDDTLTSSEPATAVTAADSKWDQAVLSGGNLWAGMYSDDRKASFLFKTDPHAHDPTIQSVQSVHDGDMYELFEKWGYNEDDAENAKIDKECDFDTYHKIKRAFDDLGIKTESKGNGGPNQCVNLDHHGGPKVVRDKDDNLPPVDQQKYIDDSCGKEYRVTGANFEFGVNGKDGMLTLINVISPGYSAQRLWQRKPASHELPHVRSISDVAWGFWNRAASGNLDNIKYLMVAMIMNEDTRSLIRQAHETLTPKRSETAVWPGFDFAMDTPAGQAILGSPVGRWAGYFLMQHKKQLGGNKYISKVKVFKPDVGSLPYVLFYADGHEPGPLPSPSPSPELQACAACETTDIHEDKSKVFDLLSTTILTLSTPQIANEGAALNSTFSSTNNGIG</sequence>
<keyword evidence="1" id="KW-0732">Signal</keyword>
<dbReference type="Proteomes" id="UP000800096">
    <property type="component" value="Unassembled WGS sequence"/>
</dbReference>
<proteinExistence type="predicted"/>
<name>A0A6A5R345_AMPQU</name>
<dbReference type="EMBL" id="ML979132">
    <property type="protein sequence ID" value="KAF1922102.1"/>
    <property type="molecule type" value="Genomic_DNA"/>
</dbReference>
<feature type="signal peptide" evidence="1">
    <location>
        <begin position="1"/>
        <end position="22"/>
    </location>
</feature>
<protein>
    <submittedName>
        <fullName evidence="2">Uncharacterized protein</fullName>
    </submittedName>
</protein>
<keyword evidence="3" id="KW-1185">Reference proteome</keyword>
<gene>
    <name evidence="2" type="ORF">BDU57DRAFT_535662</name>
</gene>